<protein>
    <submittedName>
        <fullName evidence="1">Uncharacterized protein</fullName>
    </submittedName>
</protein>
<dbReference type="EMBL" id="BARS01009897">
    <property type="protein sequence ID" value="GAF81117.1"/>
    <property type="molecule type" value="Genomic_DNA"/>
</dbReference>
<proteinExistence type="predicted"/>
<name>X0SYW0_9ZZZZ</name>
<gene>
    <name evidence="1" type="ORF">S01H1_18503</name>
</gene>
<comment type="caution">
    <text evidence="1">The sequence shown here is derived from an EMBL/GenBank/DDBJ whole genome shotgun (WGS) entry which is preliminary data.</text>
</comment>
<dbReference type="AlphaFoldDB" id="X0SYW0"/>
<organism evidence="1">
    <name type="scientific">marine sediment metagenome</name>
    <dbReference type="NCBI Taxonomy" id="412755"/>
    <lineage>
        <taxon>unclassified sequences</taxon>
        <taxon>metagenomes</taxon>
        <taxon>ecological metagenomes</taxon>
    </lineage>
</organism>
<accession>X0SYW0</accession>
<sequence>MKKMNLDRASSEEIVNMFEVSFEEQVAKLNDIGAFNVECNDRQIGKPVQVEVNIAGHAGTPTIDQFRNGEVEGCESVTISRDDIGEMKFSLVKKLTTFVSGNDYLIVYESNN</sequence>
<reference evidence="1" key="1">
    <citation type="journal article" date="2014" name="Front. Microbiol.">
        <title>High frequency of phylogenetically diverse reductive dehalogenase-homologous genes in deep subseafloor sedimentary metagenomes.</title>
        <authorList>
            <person name="Kawai M."/>
            <person name="Futagami T."/>
            <person name="Toyoda A."/>
            <person name="Takaki Y."/>
            <person name="Nishi S."/>
            <person name="Hori S."/>
            <person name="Arai W."/>
            <person name="Tsubouchi T."/>
            <person name="Morono Y."/>
            <person name="Uchiyama I."/>
            <person name="Ito T."/>
            <person name="Fujiyama A."/>
            <person name="Inagaki F."/>
            <person name="Takami H."/>
        </authorList>
    </citation>
    <scope>NUCLEOTIDE SEQUENCE</scope>
    <source>
        <strain evidence="1">Expedition CK06-06</strain>
    </source>
</reference>
<evidence type="ECO:0000313" key="1">
    <source>
        <dbReference type="EMBL" id="GAF81117.1"/>
    </source>
</evidence>